<dbReference type="Proteomes" id="UP001176940">
    <property type="component" value="Unassembled WGS sequence"/>
</dbReference>
<comment type="caution">
    <text evidence="2">The sequence shown here is derived from an EMBL/GenBank/DDBJ whole genome shotgun (WGS) entry which is preliminary data.</text>
</comment>
<evidence type="ECO:0000313" key="3">
    <source>
        <dbReference type="Proteomes" id="UP001176940"/>
    </source>
</evidence>
<organism evidence="2 3">
    <name type="scientific">Ranitomeya imitator</name>
    <name type="common">mimic poison frog</name>
    <dbReference type="NCBI Taxonomy" id="111125"/>
    <lineage>
        <taxon>Eukaryota</taxon>
        <taxon>Metazoa</taxon>
        <taxon>Chordata</taxon>
        <taxon>Craniata</taxon>
        <taxon>Vertebrata</taxon>
        <taxon>Euteleostomi</taxon>
        <taxon>Amphibia</taxon>
        <taxon>Batrachia</taxon>
        <taxon>Anura</taxon>
        <taxon>Neobatrachia</taxon>
        <taxon>Hyloidea</taxon>
        <taxon>Dendrobatidae</taxon>
        <taxon>Dendrobatinae</taxon>
        <taxon>Ranitomeya</taxon>
    </lineage>
</organism>
<accession>A0ABN9LMQ9</accession>
<dbReference type="PANTHER" id="PTHR24359:SF0">
    <property type="entry name" value="SERINE_THREONINE-PROTEIN KINASE SBK1"/>
    <property type="match status" value="1"/>
</dbReference>
<dbReference type="Gene3D" id="1.10.510.10">
    <property type="entry name" value="Transferase(Phosphotransferase) domain 1"/>
    <property type="match status" value="1"/>
</dbReference>
<dbReference type="InterPro" id="IPR000719">
    <property type="entry name" value="Prot_kinase_dom"/>
</dbReference>
<keyword evidence="3" id="KW-1185">Reference proteome</keyword>
<sequence>MSGNCDRSVQEETAVLGSRNCTTPGAATALSSVSSAVTLRSEGVMTWLVRALCLNVSAEDAEDGAAPEQSQVNIESPGGLSDGEGNKVALKLMKTRTKHENFLHELCVSIHLSGNEGIIFTPPIYVDSDNFYVLTQDLAPAGTLHSIIEPGERIPEVTVKHCALQLARVLGYMHDQRLVHGLKT</sequence>
<name>A0ABN9LMQ9_9NEOB</name>
<feature type="domain" description="Protein kinase" evidence="1">
    <location>
        <begin position="34"/>
        <end position="184"/>
    </location>
</feature>
<dbReference type="SUPFAM" id="SSF56112">
    <property type="entry name" value="Protein kinase-like (PK-like)"/>
    <property type="match status" value="1"/>
</dbReference>
<proteinExistence type="predicted"/>
<dbReference type="PROSITE" id="PS50011">
    <property type="entry name" value="PROTEIN_KINASE_DOM"/>
    <property type="match status" value="1"/>
</dbReference>
<gene>
    <name evidence="2" type="ORF">RIMI_LOCUS11066633</name>
</gene>
<protein>
    <recommendedName>
        <fullName evidence="1">Protein kinase domain-containing protein</fullName>
    </recommendedName>
</protein>
<evidence type="ECO:0000313" key="2">
    <source>
        <dbReference type="EMBL" id="CAJ0945939.1"/>
    </source>
</evidence>
<evidence type="ECO:0000259" key="1">
    <source>
        <dbReference type="PROSITE" id="PS50011"/>
    </source>
</evidence>
<dbReference type="InterPro" id="IPR011009">
    <property type="entry name" value="Kinase-like_dom_sf"/>
</dbReference>
<reference evidence="2" key="1">
    <citation type="submission" date="2023-07" db="EMBL/GenBank/DDBJ databases">
        <authorList>
            <person name="Stuckert A."/>
        </authorList>
    </citation>
    <scope>NUCLEOTIDE SEQUENCE</scope>
</reference>
<dbReference type="PANTHER" id="PTHR24359">
    <property type="entry name" value="SERINE/THREONINE-PROTEIN KINASE SBK1"/>
    <property type="match status" value="1"/>
</dbReference>
<dbReference type="EMBL" id="CAUEEQ010024595">
    <property type="protein sequence ID" value="CAJ0945939.1"/>
    <property type="molecule type" value="Genomic_DNA"/>
</dbReference>
<dbReference type="Pfam" id="PF00069">
    <property type="entry name" value="Pkinase"/>
    <property type="match status" value="1"/>
</dbReference>